<organism evidence="6 7">
    <name type="scientific">Palleronia sediminis</name>
    <dbReference type="NCBI Taxonomy" id="2547833"/>
    <lineage>
        <taxon>Bacteria</taxon>
        <taxon>Pseudomonadati</taxon>
        <taxon>Pseudomonadota</taxon>
        <taxon>Alphaproteobacteria</taxon>
        <taxon>Rhodobacterales</taxon>
        <taxon>Roseobacteraceae</taxon>
        <taxon>Palleronia</taxon>
    </lineage>
</organism>
<keyword evidence="4 5" id="KW-0472">Membrane</keyword>
<evidence type="ECO:0000256" key="5">
    <source>
        <dbReference type="SAM" id="Phobius"/>
    </source>
</evidence>
<evidence type="ECO:0000256" key="1">
    <source>
        <dbReference type="ARBA" id="ARBA00004141"/>
    </source>
</evidence>
<evidence type="ECO:0000313" key="7">
    <source>
        <dbReference type="Proteomes" id="UP000295701"/>
    </source>
</evidence>
<name>A0A4R5ZXY7_9RHOB</name>
<comment type="subcellular location">
    <subcellularLocation>
        <location evidence="1">Membrane</location>
        <topology evidence="1">Multi-pass membrane protein</topology>
    </subcellularLocation>
</comment>
<sequence>MSFLSDVRRALAQIGDARFQRVFITGIGLTLLLLVAFYAAILWLLNWWLPDTLTLPFVGPVGWIDDVLSGASILVLVLLSGFVMVPVASAFTGLFLDDVTDAVEARHYPALPPAPRLSFAQGLRDSIAFLGVLIVANLVALVAYLILPPLAPVIFLALNGYLLGREYFQLVATRRLGREGAARLRQRHALRIWAAGCVMALPLLVPVLGLVVPVLGAASFTHLYHRLPAH</sequence>
<dbReference type="InterPro" id="IPR059112">
    <property type="entry name" value="CysZ/EI24"/>
</dbReference>
<feature type="transmembrane region" description="Helical" evidence="5">
    <location>
        <begin position="126"/>
        <end position="147"/>
    </location>
</feature>
<keyword evidence="3 5" id="KW-1133">Transmembrane helix</keyword>
<dbReference type="EMBL" id="SNAA01000019">
    <property type="protein sequence ID" value="TDL76051.1"/>
    <property type="molecule type" value="Genomic_DNA"/>
</dbReference>
<gene>
    <name evidence="6" type="ORF">E2L08_14580</name>
</gene>
<dbReference type="Proteomes" id="UP000295701">
    <property type="component" value="Unassembled WGS sequence"/>
</dbReference>
<feature type="transmembrane region" description="Helical" evidence="5">
    <location>
        <begin position="153"/>
        <end position="172"/>
    </location>
</feature>
<feature type="transmembrane region" description="Helical" evidence="5">
    <location>
        <begin position="192"/>
        <end position="218"/>
    </location>
</feature>
<reference evidence="6 7" key="1">
    <citation type="submission" date="2019-03" db="EMBL/GenBank/DDBJ databases">
        <title>Primorskyibacter sp. SS33 isolated from sediments.</title>
        <authorList>
            <person name="Xunke S."/>
        </authorList>
    </citation>
    <scope>NUCLEOTIDE SEQUENCE [LARGE SCALE GENOMIC DNA]</scope>
    <source>
        <strain evidence="6 7">SS33</strain>
    </source>
</reference>
<evidence type="ECO:0008006" key="8">
    <source>
        <dbReference type="Google" id="ProtNLM"/>
    </source>
</evidence>
<dbReference type="Pfam" id="PF07264">
    <property type="entry name" value="EI24"/>
    <property type="match status" value="1"/>
</dbReference>
<dbReference type="AlphaFoldDB" id="A0A4R5ZXY7"/>
<evidence type="ECO:0000256" key="4">
    <source>
        <dbReference type="ARBA" id="ARBA00023136"/>
    </source>
</evidence>
<protein>
    <recommendedName>
        <fullName evidence="8">CysZ-like protein</fullName>
    </recommendedName>
</protein>
<evidence type="ECO:0000313" key="6">
    <source>
        <dbReference type="EMBL" id="TDL76051.1"/>
    </source>
</evidence>
<feature type="transmembrane region" description="Helical" evidence="5">
    <location>
        <begin position="69"/>
        <end position="96"/>
    </location>
</feature>
<dbReference type="OrthoDB" id="5421146at2"/>
<comment type="caution">
    <text evidence="6">The sequence shown here is derived from an EMBL/GenBank/DDBJ whole genome shotgun (WGS) entry which is preliminary data.</text>
</comment>
<evidence type="ECO:0000256" key="2">
    <source>
        <dbReference type="ARBA" id="ARBA00022692"/>
    </source>
</evidence>
<keyword evidence="2 5" id="KW-0812">Transmembrane</keyword>
<evidence type="ECO:0000256" key="3">
    <source>
        <dbReference type="ARBA" id="ARBA00022989"/>
    </source>
</evidence>
<accession>A0A4R5ZXY7</accession>
<keyword evidence="7" id="KW-1185">Reference proteome</keyword>
<proteinExistence type="predicted"/>
<dbReference type="RefSeq" id="WP_133397832.1">
    <property type="nucleotide sequence ID" value="NZ_SNAA01000019.1"/>
</dbReference>
<feature type="transmembrane region" description="Helical" evidence="5">
    <location>
        <begin position="21"/>
        <end position="49"/>
    </location>
</feature>